<evidence type="ECO:0000256" key="2">
    <source>
        <dbReference type="SAM" id="MobiDB-lite"/>
    </source>
</evidence>
<protein>
    <recommendedName>
        <fullName evidence="3">CCHC-type domain-containing protein</fullName>
    </recommendedName>
</protein>
<accession>A0AAJ0D8D9</accession>
<feature type="region of interest" description="Disordered" evidence="2">
    <location>
        <begin position="1"/>
        <end position="43"/>
    </location>
</feature>
<sequence length="785" mass="85322">MEISMPHISDEGGDVTKDDASPSVAAGLPPPYQPFQSERTTAAGNSAYSSSIGTAVFGDGVFGHKRYKCTECGKLGHVSRDCTEVGYGIFGYSRYGGARSGQNQYSGYGGGRKNQSGDSDFPDHSASISPRAPYPSLGSPGLQGEGFKTLHGQHRPDWSLSGNRTDRARMSKMASSDVASEAAPLPSPAGVPKYGVPFDTKLAWLCLEHPCKERAVGFRYKFDLDRHVYAHHRLGAERLDCGYPSCPRKGAAGFIQRENMIYHERTVHGMRSERSERQRSEELQRPSSVSKPSRLLRVAEALTVRAEEKSEEKGRKTIDNTRERAKPYWWQESQYRSSSRPDPLAGRSVTTPEPSDLNDALPGGVSLYGGEYDSDYTPNRVHNTIKDIDTQAASGTPPRPWDASQRLRSLLVPSSAPDSSKVSEHRDLETAALRTVSGLGPTAGRSSGLFSGSDDSSDSGEEHGAGDGGHDKATEPSALASSPLAVPPGPAVVPTTYSSEETVNALQPAPGKPVSTKALASLQTKHNSDGMVSQAVEEDQATKLQDKIEPAVEPPLATLLYSLVQVTRSALRPRVKPGYSRITWNCHCGEMLYGDFSNDNPEAVARLSDRLNAPSVYTTTTPHPRPPTYAPGRNSSAGVNSPQSYNNAGNSGSTWSLDLLSIPTQHTPMQQTTGASANMSATNTIVSSQFIELCVNNGQLCQTLAEIDLARISTDALLFRYLRARYRDIRGWRAKWHIFLKPTSMDFVKFSLETRCKVHIFAKNSFPTKAEIDARTYHYDPCPAS</sequence>
<dbReference type="InterPro" id="IPR036875">
    <property type="entry name" value="Znf_CCHC_sf"/>
</dbReference>
<feature type="compositionally biased region" description="Polar residues" evidence="2">
    <location>
        <begin position="34"/>
        <end position="43"/>
    </location>
</feature>
<dbReference type="AlphaFoldDB" id="A0AAJ0D8D9"/>
<feature type="compositionally biased region" description="Basic and acidic residues" evidence="2">
    <location>
        <begin position="8"/>
        <end position="20"/>
    </location>
</feature>
<dbReference type="SUPFAM" id="SSF57756">
    <property type="entry name" value="Retrovirus zinc finger-like domains"/>
    <property type="match status" value="1"/>
</dbReference>
<feature type="domain" description="CCHC-type" evidence="3">
    <location>
        <begin position="68"/>
        <end position="84"/>
    </location>
</feature>
<dbReference type="InterPro" id="IPR001878">
    <property type="entry name" value="Znf_CCHC"/>
</dbReference>
<name>A0AAJ0D8D9_9PEZI</name>
<feature type="region of interest" description="Disordered" evidence="2">
    <location>
        <begin position="615"/>
        <end position="645"/>
    </location>
</feature>
<comment type="caution">
    <text evidence="4">The sequence shown here is derived from an EMBL/GenBank/DDBJ whole genome shotgun (WGS) entry which is preliminary data.</text>
</comment>
<proteinExistence type="predicted"/>
<gene>
    <name evidence="4" type="ORF">LTR09_009636</name>
</gene>
<dbReference type="GO" id="GO:0008270">
    <property type="term" value="F:zinc ion binding"/>
    <property type="evidence" value="ECO:0007669"/>
    <property type="project" value="UniProtKB-KW"/>
</dbReference>
<dbReference type="Pfam" id="PF00098">
    <property type="entry name" value="zf-CCHC"/>
    <property type="match status" value="1"/>
</dbReference>
<feature type="region of interest" description="Disordered" evidence="2">
    <location>
        <begin position="103"/>
        <end position="164"/>
    </location>
</feature>
<keyword evidence="1" id="KW-0479">Metal-binding</keyword>
<keyword evidence="1" id="KW-0863">Zinc-finger</keyword>
<feature type="region of interest" description="Disordered" evidence="2">
    <location>
        <begin position="332"/>
        <end position="372"/>
    </location>
</feature>
<organism evidence="4 5">
    <name type="scientific">Extremus antarcticus</name>
    <dbReference type="NCBI Taxonomy" id="702011"/>
    <lineage>
        <taxon>Eukaryota</taxon>
        <taxon>Fungi</taxon>
        <taxon>Dikarya</taxon>
        <taxon>Ascomycota</taxon>
        <taxon>Pezizomycotina</taxon>
        <taxon>Dothideomycetes</taxon>
        <taxon>Dothideomycetidae</taxon>
        <taxon>Mycosphaerellales</taxon>
        <taxon>Extremaceae</taxon>
        <taxon>Extremus</taxon>
    </lineage>
</organism>
<dbReference type="PROSITE" id="PS50158">
    <property type="entry name" value="ZF_CCHC"/>
    <property type="match status" value="1"/>
</dbReference>
<feature type="region of interest" description="Disordered" evidence="2">
    <location>
        <begin position="265"/>
        <end position="294"/>
    </location>
</feature>
<feature type="compositionally biased region" description="Basic and acidic residues" evidence="2">
    <location>
        <begin position="265"/>
        <end position="284"/>
    </location>
</feature>
<feature type="compositionally biased region" description="Basic and acidic residues" evidence="2">
    <location>
        <begin position="460"/>
        <end position="474"/>
    </location>
</feature>
<evidence type="ECO:0000256" key="1">
    <source>
        <dbReference type="PROSITE-ProRule" id="PRU00047"/>
    </source>
</evidence>
<evidence type="ECO:0000313" key="5">
    <source>
        <dbReference type="Proteomes" id="UP001271007"/>
    </source>
</evidence>
<dbReference type="EMBL" id="JAWDJX010000043">
    <property type="protein sequence ID" value="KAK3048982.1"/>
    <property type="molecule type" value="Genomic_DNA"/>
</dbReference>
<dbReference type="Proteomes" id="UP001271007">
    <property type="component" value="Unassembled WGS sequence"/>
</dbReference>
<feature type="region of interest" description="Disordered" evidence="2">
    <location>
        <begin position="434"/>
        <end position="495"/>
    </location>
</feature>
<keyword evidence="5" id="KW-1185">Reference proteome</keyword>
<keyword evidence="1" id="KW-0862">Zinc</keyword>
<reference evidence="4" key="1">
    <citation type="submission" date="2023-04" db="EMBL/GenBank/DDBJ databases">
        <title>Black Yeasts Isolated from many extreme environments.</title>
        <authorList>
            <person name="Coleine C."/>
            <person name="Stajich J.E."/>
            <person name="Selbmann L."/>
        </authorList>
    </citation>
    <scope>NUCLEOTIDE SEQUENCE</scope>
    <source>
        <strain evidence="4">CCFEE 5312</strain>
    </source>
</reference>
<evidence type="ECO:0000259" key="3">
    <source>
        <dbReference type="PROSITE" id="PS50158"/>
    </source>
</evidence>
<dbReference type="SMART" id="SM00343">
    <property type="entry name" value="ZnF_C2HC"/>
    <property type="match status" value="1"/>
</dbReference>
<feature type="compositionally biased region" description="Polar residues" evidence="2">
    <location>
        <begin position="633"/>
        <end position="645"/>
    </location>
</feature>
<evidence type="ECO:0000313" key="4">
    <source>
        <dbReference type="EMBL" id="KAK3048982.1"/>
    </source>
</evidence>
<dbReference type="GO" id="GO:0003676">
    <property type="term" value="F:nucleic acid binding"/>
    <property type="evidence" value="ECO:0007669"/>
    <property type="project" value="InterPro"/>
</dbReference>